<dbReference type="Pfam" id="PF12770">
    <property type="entry name" value="CHAT"/>
    <property type="match status" value="1"/>
</dbReference>
<keyword evidence="4" id="KW-1185">Reference proteome</keyword>
<feature type="repeat" description="TPR" evidence="1">
    <location>
        <begin position="101"/>
        <end position="134"/>
    </location>
</feature>
<protein>
    <submittedName>
        <fullName evidence="3">CHAT domain-containing protein</fullName>
    </submittedName>
</protein>
<reference evidence="3 4" key="1">
    <citation type="submission" date="2024-09" db="EMBL/GenBank/DDBJ databases">
        <authorList>
            <person name="Sun Q."/>
            <person name="Mori K."/>
        </authorList>
    </citation>
    <scope>NUCLEOTIDE SEQUENCE [LARGE SCALE GENOMIC DNA]</scope>
    <source>
        <strain evidence="3 4">NCAIM B.02336</strain>
    </source>
</reference>
<gene>
    <name evidence="3" type="ORF">ACFFGG_01640</name>
</gene>
<dbReference type="PROSITE" id="PS50005">
    <property type="entry name" value="TPR"/>
    <property type="match status" value="1"/>
</dbReference>
<keyword evidence="1" id="KW-0802">TPR repeat</keyword>
<evidence type="ECO:0000259" key="2">
    <source>
        <dbReference type="Pfam" id="PF12770"/>
    </source>
</evidence>
<dbReference type="EMBL" id="JBHLTN010000002">
    <property type="protein sequence ID" value="MFC0591248.1"/>
    <property type="molecule type" value="Genomic_DNA"/>
</dbReference>
<sequence>MALAVMLSAGAAWAQADAQAPDAEAAATRQSEARLADTDTLLALTADGAALYAQDDVKLDALQYCSQAVALAEAGEFRLSIRAASKALHLADVQHDDNLQALARRDLAIVYSYSGQYDKAIDFARQALSFTAKNPQAVAGPANKIIGDVRLRRGDVTGAILSYQDALSNSSERYAPLVRASLANALIDDGQTERARQLLAEIAPPKDGALRAQIDRSQARLLLAEHKPALARASFQALTGKSYGVDSNYFQLWAWDGVAQSAQAEGDQAGALVAIQHALDGVDQARSRFRSEEFKIGLFSDLQSVFDRAIALHLAAGDARGAFDVSERSRARALLDAVRGRAPLGSDAGSTVRLDQLQAALRADERVVEFHALKDALQVWVIGPDSLESRSYPVSRDELTELVEVFRNAVVRGRRNAIVDADKLGQALIAPLGLANGQRLIIVPHGPLHYLPFQALRVDGAYLIERHPIAVEPSASVAVRLARRPAVIPKALTAFGNPRIADKYDLPGADAEVDRLARLFPDSRVYTGVQATKTQFREAVRRAPLVHVAAHAEADEVDPLYSRILLANEGGQHSFLEAREVLDMKLPDTALVTLSACESGLGRVASGDEVLGFPRAFLSAGSGSLIASLWPVSDDATELLMSTLYGALAKGQDVQRAMQAAQIAVLRQPKLAHPFFWAPFNLIGDWRLTVRDES</sequence>
<dbReference type="SMART" id="SM00028">
    <property type="entry name" value="TPR"/>
    <property type="match status" value="2"/>
</dbReference>
<dbReference type="PANTHER" id="PTHR10098:SF108">
    <property type="entry name" value="TETRATRICOPEPTIDE REPEAT PROTEIN 28"/>
    <property type="match status" value="1"/>
</dbReference>
<accession>A0ABV6PQA8</accession>
<dbReference type="InterPro" id="IPR019734">
    <property type="entry name" value="TPR_rpt"/>
</dbReference>
<dbReference type="Gene3D" id="1.25.40.10">
    <property type="entry name" value="Tetratricopeptide repeat domain"/>
    <property type="match status" value="1"/>
</dbReference>
<dbReference type="InterPro" id="IPR011990">
    <property type="entry name" value="TPR-like_helical_dom_sf"/>
</dbReference>
<dbReference type="PANTHER" id="PTHR10098">
    <property type="entry name" value="RAPSYN-RELATED"/>
    <property type="match status" value="1"/>
</dbReference>
<organism evidence="3 4">
    <name type="scientific">Ottowia pentelensis</name>
    <dbReference type="NCBI Taxonomy" id="511108"/>
    <lineage>
        <taxon>Bacteria</taxon>
        <taxon>Pseudomonadati</taxon>
        <taxon>Pseudomonadota</taxon>
        <taxon>Betaproteobacteria</taxon>
        <taxon>Burkholderiales</taxon>
        <taxon>Comamonadaceae</taxon>
        <taxon>Ottowia</taxon>
    </lineage>
</organism>
<feature type="domain" description="CHAT" evidence="2">
    <location>
        <begin position="421"/>
        <end position="685"/>
    </location>
</feature>
<name>A0ABV6PQA8_9BURK</name>
<evidence type="ECO:0000313" key="4">
    <source>
        <dbReference type="Proteomes" id="UP001589834"/>
    </source>
</evidence>
<dbReference type="SUPFAM" id="SSF48452">
    <property type="entry name" value="TPR-like"/>
    <property type="match status" value="1"/>
</dbReference>
<proteinExistence type="predicted"/>
<dbReference type="Proteomes" id="UP001589834">
    <property type="component" value="Unassembled WGS sequence"/>
</dbReference>
<dbReference type="InterPro" id="IPR024983">
    <property type="entry name" value="CHAT_dom"/>
</dbReference>
<evidence type="ECO:0000313" key="3">
    <source>
        <dbReference type="EMBL" id="MFC0591248.1"/>
    </source>
</evidence>
<comment type="caution">
    <text evidence="3">The sequence shown here is derived from an EMBL/GenBank/DDBJ whole genome shotgun (WGS) entry which is preliminary data.</text>
</comment>
<evidence type="ECO:0000256" key="1">
    <source>
        <dbReference type="PROSITE-ProRule" id="PRU00339"/>
    </source>
</evidence>